<protein>
    <submittedName>
        <fullName evidence="2">Uncharacterized protein</fullName>
    </submittedName>
</protein>
<name>A0A834TTG4_9FABA</name>
<dbReference type="EMBL" id="JAAIUW010000007">
    <property type="protein sequence ID" value="KAF7823664.1"/>
    <property type="molecule type" value="Genomic_DNA"/>
</dbReference>
<feature type="compositionally biased region" description="Basic and acidic residues" evidence="1">
    <location>
        <begin position="25"/>
        <end position="38"/>
    </location>
</feature>
<sequence>MIALSLYAQITCRSNFIRSTNTKQNNKEEEEARDRNHEVPTTPKIRCRSIQPEVKHKIALNREYTSIASSDISKKKQEKDISESFGHENGSLIESPNRKS</sequence>
<keyword evidence="3" id="KW-1185">Reference proteome</keyword>
<accession>A0A834TTG4</accession>
<proteinExistence type="predicted"/>
<evidence type="ECO:0000256" key="1">
    <source>
        <dbReference type="SAM" id="MobiDB-lite"/>
    </source>
</evidence>
<evidence type="ECO:0000313" key="3">
    <source>
        <dbReference type="Proteomes" id="UP000634136"/>
    </source>
</evidence>
<feature type="region of interest" description="Disordered" evidence="1">
    <location>
        <begin position="19"/>
        <end position="42"/>
    </location>
</feature>
<dbReference type="Proteomes" id="UP000634136">
    <property type="component" value="Unassembled WGS sequence"/>
</dbReference>
<gene>
    <name evidence="2" type="ORF">G2W53_021808</name>
</gene>
<organism evidence="2 3">
    <name type="scientific">Senna tora</name>
    <dbReference type="NCBI Taxonomy" id="362788"/>
    <lineage>
        <taxon>Eukaryota</taxon>
        <taxon>Viridiplantae</taxon>
        <taxon>Streptophyta</taxon>
        <taxon>Embryophyta</taxon>
        <taxon>Tracheophyta</taxon>
        <taxon>Spermatophyta</taxon>
        <taxon>Magnoliopsida</taxon>
        <taxon>eudicotyledons</taxon>
        <taxon>Gunneridae</taxon>
        <taxon>Pentapetalae</taxon>
        <taxon>rosids</taxon>
        <taxon>fabids</taxon>
        <taxon>Fabales</taxon>
        <taxon>Fabaceae</taxon>
        <taxon>Caesalpinioideae</taxon>
        <taxon>Cassia clade</taxon>
        <taxon>Senna</taxon>
    </lineage>
</organism>
<evidence type="ECO:0000313" key="2">
    <source>
        <dbReference type="EMBL" id="KAF7823664.1"/>
    </source>
</evidence>
<comment type="caution">
    <text evidence="2">The sequence shown here is derived from an EMBL/GenBank/DDBJ whole genome shotgun (WGS) entry which is preliminary data.</text>
</comment>
<dbReference type="AlphaFoldDB" id="A0A834TTG4"/>
<feature type="region of interest" description="Disordered" evidence="1">
    <location>
        <begin position="66"/>
        <end position="100"/>
    </location>
</feature>
<reference evidence="2" key="1">
    <citation type="submission" date="2020-09" db="EMBL/GenBank/DDBJ databases">
        <title>Genome-Enabled Discovery of Anthraquinone Biosynthesis in Senna tora.</title>
        <authorList>
            <person name="Kang S.-H."/>
            <person name="Pandey R.P."/>
            <person name="Lee C.-M."/>
            <person name="Sim J.-S."/>
            <person name="Jeong J.-T."/>
            <person name="Choi B.-S."/>
            <person name="Jung M."/>
            <person name="Ginzburg D."/>
            <person name="Zhao K."/>
            <person name="Won S.Y."/>
            <person name="Oh T.-J."/>
            <person name="Yu Y."/>
            <person name="Kim N.-H."/>
            <person name="Lee O.R."/>
            <person name="Lee T.-H."/>
            <person name="Bashyal P."/>
            <person name="Kim T.-S."/>
            <person name="Lee W.-H."/>
            <person name="Kawkins C."/>
            <person name="Kim C.-K."/>
            <person name="Kim J.S."/>
            <person name="Ahn B.O."/>
            <person name="Rhee S.Y."/>
            <person name="Sohng J.K."/>
        </authorList>
    </citation>
    <scope>NUCLEOTIDE SEQUENCE</scope>
    <source>
        <tissue evidence="2">Leaf</tissue>
    </source>
</reference>
<feature type="compositionally biased region" description="Basic and acidic residues" evidence="1">
    <location>
        <begin position="72"/>
        <end position="86"/>
    </location>
</feature>